<dbReference type="AlphaFoldDB" id="A0A6J1DYR5"/>
<evidence type="ECO:0000313" key="11">
    <source>
        <dbReference type="RefSeq" id="XP_022157626.1"/>
    </source>
</evidence>
<reference evidence="11" key="1">
    <citation type="submission" date="2025-08" db="UniProtKB">
        <authorList>
            <consortium name="RefSeq"/>
        </authorList>
    </citation>
    <scope>IDENTIFICATION</scope>
    <source>
        <strain evidence="11">OHB3-1</strain>
    </source>
</reference>
<dbReference type="InterPro" id="IPR041373">
    <property type="entry name" value="RT_RNaseH"/>
</dbReference>
<keyword evidence="1" id="KW-0808">Transferase</keyword>
<dbReference type="InterPro" id="IPR002156">
    <property type="entry name" value="RNaseH_domain"/>
</dbReference>
<evidence type="ECO:0000256" key="5">
    <source>
        <dbReference type="ARBA" id="ARBA00022801"/>
    </source>
</evidence>
<evidence type="ECO:0000256" key="3">
    <source>
        <dbReference type="ARBA" id="ARBA00022722"/>
    </source>
</evidence>
<evidence type="ECO:0000256" key="2">
    <source>
        <dbReference type="ARBA" id="ARBA00022695"/>
    </source>
</evidence>
<dbReference type="Gene3D" id="1.10.340.70">
    <property type="match status" value="1"/>
</dbReference>
<dbReference type="PANTHER" id="PTHR48475:SF2">
    <property type="entry name" value="RIBONUCLEASE H"/>
    <property type="match status" value="1"/>
</dbReference>
<dbReference type="Proteomes" id="UP000504603">
    <property type="component" value="Unplaced"/>
</dbReference>
<dbReference type="OrthoDB" id="101614at2759"/>
<dbReference type="SUPFAM" id="SSF53098">
    <property type="entry name" value="Ribonuclease H-like"/>
    <property type="match status" value="1"/>
</dbReference>
<feature type="domain" description="RNase H type-1" evidence="7">
    <location>
        <begin position="110"/>
        <end position="224"/>
    </location>
</feature>
<dbReference type="GeneID" id="111024288"/>
<name>A0A6J1DYR5_MOMCH</name>
<accession>A0A6J1DYR5</accession>
<dbReference type="Pfam" id="PF17917">
    <property type="entry name" value="RT_RNaseH"/>
    <property type="match status" value="1"/>
</dbReference>
<dbReference type="InterPro" id="IPR041588">
    <property type="entry name" value="Integrase_H2C2"/>
</dbReference>
<dbReference type="Pfam" id="PF13456">
    <property type="entry name" value="RVT_3"/>
    <property type="match status" value="1"/>
</dbReference>
<dbReference type="CDD" id="cd09279">
    <property type="entry name" value="RNase_HI_like"/>
    <property type="match status" value="1"/>
</dbReference>
<evidence type="ECO:0000256" key="4">
    <source>
        <dbReference type="ARBA" id="ARBA00022759"/>
    </source>
</evidence>
<keyword evidence="6" id="KW-0695">RNA-directed DNA polymerase</keyword>
<evidence type="ECO:0000256" key="1">
    <source>
        <dbReference type="ARBA" id="ARBA00022679"/>
    </source>
</evidence>
<evidence type="ECO:0000259" key="7">
    <source>
        <dbReference type="Pfam" id="PF13456"/>
    </source>
</evidence>
<dbReference type="KEGG" id="mcha:111024288"/>
<keyword evidence="10" id="KW-1185">Reference proteome</keyword>
<dbReference type="InterPro" id="IPR036397">
    <property type="entry name" value="RNaseH_sf"/>
</dbReference>
<organism evidence="10 11">
    <name type="scientific">Momordica charantia</name>
    <name type="common">Bitter gourd</name>
    <name type="synonym">Balsam pear</name>
    <dbReference type="NCBI Taxonomy" id="3673"/>
    <lineage>
        <taxon>Eukaryota</taxon>
        <taxon>Viridiplantae</taxon>
        <taxon>Streptophyta</taxon>
        <taxon>Embryophyta</taxon>
        <taxon>Tracheophyta</taxon>
        <taxon>Spermatophyta</taxon>
        <taxon>Magnoliopsida</taxon>
        <taxon>eudicotyledons</taxon>
        <taxon>Gunneridae</taxon>
        <taxon>Pentapetalae</taxon>
        <taxon>rosids</taxon>
        <taxon>fabids</taxon>
        <taxon>Cucurbitales</taxon>
        <taxon>Cucurbitaceae</taxon>
        <taxon>Momordiceae</taxon>
        <taxon>Momordica</taxon>
    </lineage>
</organism>
<feature type="domain" description="Integrase zinc-binding" evidence="9">
    <location>
        <begin position="315"/>
        <end position="366"/>
    </location>
</feature>
<dbReference type="PANTHER" id="PTHR48475">
    <property type="entry name" value="RIBONUCLEASE H"/>
    <property type="match status" value="1"/>
</dbReference>
<gene>
    <name evidence="11" type="primary">LOC111024288</name>
</gene>
<dbReference type="GO" id="GO:0004523">
    <property type="term" value="F:RNA-DNA hybrid ribonuclease activity"/>
    <property type="evidence" value="ECO:0007669"/>
    <property type="project" value="InterPro"/>
</dbReference>
<evidence type="ECO:0000259" key="8">
    <source>
        <dbReference type="Pfam" id="PF17917"/>
    </source>
</evidence>
<dbReference type="InterPro" id="IPR012337">
    <property type="entry name" value="RNaseH-like_sf"/>
</dbReference>
<protein>
    <submittedName>
        <fullName evidence="11">Uncharacterized protein LOC111024288</fullName>
    </submittedName>
</protein>
<feature type="domain" description="Reverse transcriptase RNase H-like" evidence="8">
    <location>
        <begin position="1"/>
        <end position="65"/>
    </location>
</feature>
<keyword evidence="2" id="KW-0548">Nucleotidyltransferase</keyword>
<sequence>MTKAETRYPQMEKLALTLVTSTRRLRPCFQAHTVTVLTNLPLKQVLHKSKTSDRLMKSAVELSKYDIQFEPQTAVKGQVVTDFIGELTLSPTPTSEFDQLWMMYVYESSNEKGCGAGVLFLAPDDIRFEYALRFYFRTSNNEAEYEALLAVLRMTRGLGASHLQIFSDSQLIVNQIKEEYKTKDSRMEKYLGKVRSHLTHFQAYEISKIPRSQNSNVDVLAKLASAYKTNLARSVLVKILDNPSILELDMMEVDSKPLSWMDPIRNFLEGNIPINPKEAKKMRRKTARYLLRDETMYQRGFSLPLLKCISKEDESYVLKEVHEGVCGNHLGARSLSTKVIRQGYYWPTVDQDAKEFVKACDNCQRFANIIHQPPELLTPISTPWPFAQWGVDLIGPFPLGKGQTKFELLQALLHKVLGSRSPVWTRGPLLGIPEFDRCKVDLGSYLLDPFIRNQKPASLKSLANSSKSGCWRKASSRRILLLSLDFASSSLPFSSAVLGVTDF</sequence>
<evidence type="ECO:0000256" key="6">
    <source>
        <dbReference type="ARBA" id="ARBA00022918"/>
    </source>
</evidence>
<keyword evidence="5" id="KW-0378">Hydrolase</keyword>
<proteinExistence type="predicted"/>
<dbReference type="RefSeq" id="XP_022157626.1">
    <property type="nucleotide sequence ID" value="XM_022301934.1"/>
</dbReference>
<dbReference type="Gene3D" id="3.30.420.10">
    <property type="entry name" value="Ribonuclease H-like superfamily/Ribonuclease H"/>
    <property type="match status" value="1"/>
</dbReference>
<keyword evidence="4" id="KW-0255">Endonuclease</keyword>
<dbReference type="GO" id="GO:0003676">
    <property type="term" value="F:nucleic acid binding"/>
    <property type="evidence" value="ECO:0007669"/>
    <property type="project" value="InterPro"/>
</dbReference>
<evidence type="ECO:0000313" key="10">
    <source>
        <dbReference type="Proteomes" id="UP000504603"/>
    </source>
</evidence>
<keyword evidence="3" id="KW-0540">Nuclease</keyword>
<dbReference type="Pfam" id="PF17921">
    <property type="entry name" value="Integrase_H2C2"/>
    <property type="match status" value="1"/>
</dbReference>
<dbReference type="GO" id="GO:0003964">
    <property type="term" value="F:RNA-directed DNA polymerase activity"/>
    <property type="evidence" value="ECO:0007669"/>
    <property type="project" value="UniProtKB-KW"/>
</dbReference>
<evidence type="ECO:0000259" key="9">
    <source>
        <dbReference type="Pfam" id="PF17921"/>
    </source>
</evidence>